<dbReference type="Pfam" id="PF21787">
    <property type="entry name" value="TNP-like_RNaseH_N"/>
    <property type="match status" value="1"/>
</dbReference>
<sequence>MYREHRNVMSKLSKLKTLLKNERAHVNSLSNLYNEGRFELRNINKLPNGRRWTRSGQGICLIHLQAKPRLYTYLRLPSIRTLKSVLASIPFECGMIKPVLEHLKNCRPESMDELDRCCTLIFDEVSLSRGFYYDSHQQKVYGFEDLGTLGRNENAANHALVFMVRGIKKNYKMPVGFFFTKDTIKTNALKDLIVDAVKQLQGIGLSIIATVCDQGATNRAAITALTTEHTDDKPSPYHFAVNGERIFTIFDVPHLLKNTRNALLDCHIQFELNKLAKFQYMKAAFDIDQSKRTYKLLHKLKESYFNFKDSF</sequence>
<gene>
    <name evidence="2" type="ORF">NQ317_014062</name>
</gene>
<feature type="domain" description="Transposable element P transposase-like RNase H" evidence="1">
    <location>
        <begin position="92"/>
        <end position="225"/>
    </location>
</feature>
<name>A0ABQ9IPX3_9CUCU</name>
<keyword evidence="3" id="KW-1185">Reference proteome</keyword>
<evidence type="ECO:0000259" key="1">
    <source>
        <dbReference type="Pfam" id="PF21787"/>
    </source>
</evidence>
<dbReference type="Proteomes" id="UP001162164">
    <property type="component" value="Unassembled WGS sequence"/>
</dbReference>
<dbReference type="InterPro" id="IPR048365">
    <property type="entry name" value="TNP-like_RNaseH_N"/>
</dbReference>
<organism evidence="2 3">
    <name type="scientific">Molorchus minor</name>
    <dbReference type="NCBI Taxonomy" id="1323400"/>
    <lineage>
        <taxon>Eukaryota</taxon>
        <taxon>Metazoa</taxon>
        <taxon>Ecdysozoa</taxon>
        <taxon>Arthropoda</taxon>
        <taxon>Hexapoda</taxon>
        <taxon>Insecta</taxon>
        <taxon>Pterygota</taxon>
        <taxon>Neoptera</taxon>
        <taxon>Endopterygota</taxon>
        <taxon>Coleoptera</taxon>
        <taxon>Polyphaga</taxon>
        <taxon>Cucujiformia</taxon>
        <taxon>Chrysomeloidea</taxon>
        <taxon>Cerambycidae</taxon>
        <taxon>Lamiinae</taxon>
        <taxon>Monochamini</taxon>
        <taxon>Molorchus</taxon>
    </lineage>
</organism>
<accession>A0ABQ9IPX3</accession>
<reference evidence="2" key="1">
    <citation type="journal article" date="2023" name="Insect Mol. Biol.">
        <title>Genome sequencing provides insights into the evolution of gene families encoding plant cell wall-degrading enzymes in longhorned beetles.</title>
        <authorList>
            <person name="Shin N.R."/>
            <person name="Okamura Y."/>
            <person name="Kirsch R."/>
            <person name="Pauchet Y."/>
        </authorList>
    </citation>
    <scope>NUCLEOTIDE SEQUENCE</scope>
    <source>
        <strain evidence="2">MMC_N1</strain>
    </source>
</reference>
<proteinExistence type="predicted"/>
<dbReference type="EMBL" id="JAPWTJ010004233">
    <property type="protein sequence ID" value="KAJ8947080.1"/>
    <property type="molecule type" value="Genomic_DNA"/>
</dbReference>
<evidence type="ECO:0000313" key="3">
    <source>
        <dbReference type="Proteomes" id="UP001162164"/>
    </source>
</evidence>
<comment type="caution">
    <text evidence="2">The sequence shown here is derived from an EMBL/GenBank/DDBJ whole genome shotgun (WGS) entry which is preliminary data.</text>
</comment>
<evidence type="ECO:0000313" key="2">
    <source>
        <dbReference type="EMBL" id="KAJ8947080.1"/>
    </source>
</evidence>
<protein>
    <recommendedName>
        <fullName evidence="1">Transposable element P transposase-like RNase H domain-containing protein</fullName>
    </recommendedName>
</protein>